<evidence type="ECO:0000256" key="13">
    <source>
        <dbReference type="RuleBase" id="RU000354"/>
    </source>
</evidence>
<evidence type="ECO:0000256" key="7">
    <source>
        <dbReference type="ARBA" id="ARBA00022782"/>
    </source>
</evidence>
<evidence type="ECO:0000313" key="17">
    <source>
        <dbReference type="Proteomes" id="UP000694388"/>
    </source>
</evidence>
<reference evidence="16" key="1">
    <citation type="submission" date="2025-08" db="UniProtKB">
        <authorList>
            <consortium name="Ensembl"/>
        </authorList>
    </citation>
    <scope>IDENTIFICATION</scope>
</reference>
<dbReference type="GO" id="GO:0008083">
    <property type="term" value="F:growth factor activity"/>
    <property type="evidence" value="ECO:0007669"/>
    <property type="project" value="UniProtKB-KW"/>
</dbReference>
<keyword evidence="12" id="KW-0891">Chondrogenesis</keyword>
<reference evidence="16" key="2">
    <citation type="submission" date="2025-09" db="UniProtKB">
        <authorList>
            <consortium name="Ensembl"/>
        </authorList>
    </citation>
    <scope>IDENTIFICATION</scope>
</reference>
<dbReference type="InterPro" id="IPR017948">
    <property type="entry name" value="TGFb_CS"/>
</dbReference>
<dbReference type="GO" id="GO:0005125">
    <property type="term" value="F:cytokine activity"/>
    <property type="evidence" value="ECO:0007669"/>
    <property type="project" value="TreeGrafter"/>
</dbReference>
<dbReference type="PANTHER" id="PTHR11848">
    <property type="entry name" value="TGF-BETA FAMILY"/>
    <property type="match status" value="1"/>
</dbReference>
<dbReference type="InterPro" id="IPR001839">
    <property type="entry name" value="TGF-b_C"/>
</dbReference>
<feature type="chain" id="PRO_5034459555" evidence="14">
    <location>
        <begin position="27"/>
        <end position="394"/>
    </location>
</feature>
<dbReference type="GO" id="GO:0005615">
    <property type="term" value="C:extracellular space"/>
    <property type="evidence" value="ECO:0007669"/>
    <property type="project" value="TreeGrafter"/>
</dbReference>
<keyword evidence="11" id="KW-0325">Glycoprotein</keyword>
<dbReference type="InterPro" id="IPR029034">
    <property type="entry name" value="Cystine-knot_cytokine"/>
</dbReference>
<dbReference type="PANTHER" id="PTHR11848:SF263">
    <property type="entry name" value="PROTEIN DECAPENTAPLEGIC"/>
    <property type="match status" value="1"/>
</dbReference>
<feature type="signal peptide" evidence="14">
    <location>
        <begin position="1"/>
        <end position="26"/>
    </location>
</feature>
<dbReference type="CDD" id="cd13760">
    <property type="entry name" value="TGF_beta_BMP2_like"/>
    <property type="match status" value="1"/>
</dbReference>
<dbReference type="GO" id="GO:0051094">
    <property type="term" value="P:positive regulation of developmental process"/>
    <property type="evidence" value="ECO:0007669"/>
    <property type="project" value="UniProtKB-ARBA"/>
</dbReference>
<name>A0A8C4QZF6_EPTBU</name>
<protein>
    <submittedName>
        <fullName evidence="16">Bone morphogenetic protein 16</fullName>
    </submittedName>
</protein>
<evidence type="ECO:0000256" key="6">
    <source>
        <dbReference type="ARBA" id="ARBA00022729"/>
    </source>
</evidence>
<dbReference type="Pfam" id="PF00019">
    <property type="entry name" value="TGF_beta"/>
    <property type="match status" value="1"/>
</dbReference>
<dbReference type="Gene3D" id="2.10.90.10">
    <property type="entry name" value="Cystine-knot cytokines"/>
    <property type="match status" value="1"/>
</dbReference>
<organism evidence="16 17">
    <name type="scientific">Eptatretus burgeri</name>
    <name type="common">Inshore hagfish</name>
    <dbReference type="NCBI Taxonomy" id="7764"/>
    <lineage>
        <taxon>Eukaryota</taxon>
        <taxon>Metazoa</taxon>
        <taxon>Chordata</taxon>
        <taxon>Craniata</taxon>
        <taxon>Vertebrata</taxon>
        <taxon>Cyclostomata</taxon>
        <taxon>Myxini</taxon>
        <taxon>Myxiniformes</taxon>
        <taxon>Myxinidae</taxon>
        <taxon>Eptatretinae</taxon>
        <taxon>Eptatretus</taxon>
    </lineage>
</organism>
<dbReference type="PROSITE" id="PS51362">
    <property type="entry name" value="TGF_BETA_2"/>
    <property type="match status" value="1"/>
</dbReference>
<dbReference type="GO" id="GO:0030154">
    <property type="term" value="P:cell differentiation"/>
    <property type="evidence" value="ECO:0007669"/>
    <property type="project" value="UniProtKB-KW"/>
</dbReference>
<evidence type="ECO:0000313" key="16">
    <source>
        <dbReference type="Ensembl" id="ENSEBUP00000022510.1"/>
    </source>
</evidence>
<evidence type="ECO:0000256" key="10">
    <source>
        <dbReference type="ARBA" id="ARBA00023157"/>
    </source>
</evidence>
<dbReference type="InterPro" id="IPR001111">
    <property type="entry name" value="TGF-b_propeptide"/>
</dbReference>
<feature type="domain" description="TGF-beta family profile" evidence="15">
    <location>
        <begin position="276"/>
        <end position="394"/>
    </location>
</feature>
<keyword evidence="7" id="KW-0221">Differentiation</keyword>
<evidence type="ECO:0000256" key="4">
    <source>
        <dbReference type="ARBA" id="ARBA00022525"/>
    </source>
</evidence>
<dbReference type="GO" id="GO:0001503">
    <property type="term" value="P:ossification"/>
    <property type="evidence" value="ECO:0007669"/>
    <property type="project" value="UniProtKB-KW"/>
</dbReference>
<dbReference type="FunFam" id="2.10.90.10:FF:000103">
    <property type="entry name" value="Bone morphogenetic protein 16"/>
    <property type="match status" value="1"/>
</dbReference>
<keyword evidence="8" id="KW-0892">Osteogenesis</keyword>
<dbReference type="GO" id="GO:0051216">
    <property type="term" value="P:cartilage development"/>
    <property type="evidence" value="ECO:0007669"/>
    <property type="project" value="UniProtKB-KW"/>
</dbReference>
<keyword evidence="3" id="KW-0217">Developmental protein</keyword>
<dbReference type="SMART" id="SM00204">
    <property type="entry name" value="TGFB"/>
    <property type="match status" value="1"/>
</dbReference>
<dbReference type="GeneTree" id="ENSGT00940000155666"/>
<evidence type="ECO:0000256" key="9">
    <source>
        <dbReference type="ARBA" id="ARBA00023030"/>
    </source>
</evidence>
<keyword evidence="6 14" id="KW-0732">Signal</keyword>
<comment type="subcellular location">
    <subcellularLocation>
        <location evidence="1">Secreted</location>
    </subcellularLocation>
</comment>
<comment type="similarity">
    <text evidence="2 13">Belongs to the TGF-beta family.</text>
</comment>
<evidence type="ECO:0000256" key="11">
    <source>
        <dbReference type="ARBA" id="ARBA00023180"/>
    </source>
</evidence>
<keyword evidence="10" id="KW-1015">Disulfide bond</keyword>
<evidence type="ECO:0000256" key="2">
    <source>
        <dbReference type="ARBA" id="ARBA00006656"/>
    </source>
</evidence>
<keyword evidence="4" id="KW-0964">Secreted</keyword>
<evidence type="ECO:0000259" key="15">
    <source>
        <dbReference type="PROSITE" id="PS51362"/>
    </source>
</evidence>
<proteinExistence type="inferred from homology"/>
<evidence type="ECO:0000256" key="3">
    <source>
        <dbReference type="ARBA" id="ARBA00022473"/>
    </source>
</evidence>
<sequence>MTMPPTRTTLMVFALCSTLIYDLVHGTMPSSHLDTGSLLPHLEAQLLGVFGLRRRPRPRRDAVIPPYLLEMYRLHSGEQPSAGTLKDFAFSERAASIANTVRAFYHEESIEELDVSPANAVFRATFNLSSIPPGEAVLAGELRIFREGHRVAAPDYNGHLRINVYENRQMGRDLTTRLLDTRVLHVGSTRWESFDVSLALLRWTRVPDSNLGLTLEVTSLNGTSDGILQRTWHHVRISRSVGAPQHNLDTHWPLLRPLLVTYSHDGKGQALRGSRRKRRARRGKKHLRRLRANCQRHMLYVNFTEVNWNDWIVAPPGYQAYYCQGQCPFPLAEHLNSTNHAIVQTLVNSVIASIPRACCVPTTLSPISLLYLDEDDKVVLKNYQDMVVEGCGCR</sequence>
<dbReference type="SUPFAM" id="SSF57501">
    <property type="entry name" value="Cystine-knot cytokines"/>
    <property type="match status" value="1"/>
</dbReference>
<dbReference type="InterPro" id="IPR015615">
    <property type="entry name" value="TGF-beta-rel"/>
</dbReference>
<keyword evidence="9 13" id="KW-0339">Growth factor</keyword>
<keyword evidence="17" id="KW-1185">Reference proteome</keyword>
<evidence type="ECO:0000256" key="5">
    <source>
        <dbReference type="ARBA" id="ARBA00022685"/>
    </source>
</evidence>
<keyword evidence="5" id="KW-0165">Cleavage on pair of basic residues</keyword>
<dbReference type="AlphaFoldDB" id="A0A8C4QZF6"/>
<dbReference type="OMA" id="HMHSANG"/>
<dbReference type="GO" id="GO:0051240">
    <property type="term" value="P:positive regulation of multicellular organismal process"/>
    <property type="evidence" value="ECO:0007669"/>
    <property type="project" value="UniProtKB-ARBA"/>
</dbReference>
<dbReference type="Proteomes" id="UP000694388">
    <property type="component" value="Unplaced"/>
</dbReference>
<evidence type="ECO:0000256" key="8">
    <source>
        <dbReference type="ARBA" id="ARBA00022855"/>
    </source>
</evidence>
<evidence type="ECO:0000256" key="14">
    <source>
        <dbReference type="SAM" id="SignalP"/>
    </source>
</evidence>
<dbReference type="Ensembl" id="ENSEBUT00000023086.1">
    <property type="protein sequence ID" value="ENSEBUP00000022510.1"/>
    <property type="gene ID" value="ENSEBUG00000013870.1"/>
</dbReference>
<accession>A0A8C4QZF6</accession>
<evidence type="ECO:0000256" key="1">
    <source>
        <dbReference type="ARBA" id="ARBA00004613"/>
    </source>
</evidence>
<evidence type="ECO:0000256" key="12">
    <source>
        <dbReference type="ARBA" id="ARBA00023188"/>
    </source>
</evidence>
<dbReference type="Gene3D" id="2.60.120.970">
    <property type="match status" value="1"/>
</dbReference>
<dbReference type="Pfam" id="PF00688">
    <property type="entry name" value="TGFb_propeptide"/>
    <property type="match status" value="1"/>
</dbReference>
<dbReference type="PROSITE" id="PS00250">
    <property type="entry name" value="TGF_BETA_1"/>
    <property type="match status" value="1"/>
</dbReference>